<accession>A0ABV9JEH4</accession>
<dbReference type="PRINTS" id="PR00377">
    <property type="entry name" value="IMPHPHTASES"/>
</dbReference>
<comment type="caution">
    <text evidence="1">The sequence shown here is derived from an EMBL/GenBank/DDBJ whole genome shotgun (WGS) entry which is preliminary data.</text>
</comment>
<dbReference type="CDD" id="cd01637">
    <property type="entry name" value="IMPase_like"/>
    <property type="match status" value="1"/>
</dbReference>
<dbReference type="InterPro" id="IPR000760">
    <property type="entry name" value="Inositol_monophosphatase-like"/>
</dbReference>
<evidence type="ECO:0000313" key="1">
    <source>
        <dbReference type="EMBL" id="MFC4651769.1"/>
    </source>
</evidence>
<dbReference type="PANTHER" id="PTHR20854">
    <property type="entry name" value="INOSITOL MONOPHOSPHATASE"/>
    <property type="match status" value="1"/>
</dbReference>
<name>A0ABV9JEH4_9LACT</name>
<proteinExistence type="predicted"/>
<dbReference type="SUPFAM" id="SSF56655">
    <property type="entry name" value="Carbohydrate phosphatase"/>
    <property type="match status" value="1"/>
</dbReference>
<dbReference type="RefSeq" id="WP_213536902.1">
    <property type="nucleotide sequence ID" value="NZ_BOVQ01000011.1"/>
</dbReference>
<dbReference type="Proteomes" id="UP001595987">
    <property type="component" value="Unassembled WGS sequence"/>
</dbReference>
<reference evidence="2" key="1">
    <citation type="journal article" date="2019" name="Int. J. Syst. Evol. Microbiol.">
        <title>The Global Catalogue of Microorganisms (GCM) 10K type strain sequencing project: providing services to taxonomists for standard genome sequencing and annotation.</title>
        <authorList>
            <consortium name="The Broad Institute Genomics Platform"/>
            <consortium name="The Broad Institute Genome Sequencing Center for Infectious Disease"/>
            <person name="Wu L."/>
            <person name="Ma J."/>
        </authorList>
    </citation>
    <scope>NUCLEOTIDE SEQUENCE [LARGE SCALE GENOMIC DNA]</scope>
    <source>
        <strain evidence="2">CCUG 63287</strain>
    </source>
</reference>
<gene>
    <name evidence="1" type="ORF">ACFO26_02475</name>
</gene>
<dbReference type="EMBL" id="JBHSGD010000003">
    <property type="protein sequence ID" value="MFC4651769.1"/>
    <property type="molecule type" value="Genomic_DNA"/>
</dbReference>
<sequence length="262" mass="29864">MKNFLTELSKLDLAKKWIHEAGEFLKAHMNEPLEISEKTRFDDLVTNFDLTVQKQLVAQISKHFPADKILAEEDEDGQKVRFSKEIAHLWLIDPIDGTTNFIAQRDNFAIMLAYYEHGKGKFGLIFDVMNDNLYWCDDENAYRNETQLNVPNIDLQHSLLGVNAYMYRTNKAGLLDLSQHSLGVRVTGSAGISYTQILDGKLIAYFSNLQPWDYAAGTIISEKLGYVTRNLSGTQPSFDGREEVYTAPAKLLPEIQKYIKMT</sequence>
<keyword evidence="2" id="KW-1185">Reference proteome</keyword>
<evidence type="ECO:0000313" key="2">
    <source>
        <dbReference type="Proteomes" id="UP001595987"/>
    </source>
</evidence>
<dbReference type="PANTHER" id="PTHR20854:SF4">
    <property type="entry name" value="INOSITOL-1-MONOPHOSPHATASE-RELATED"/>
    <property type="match status" value="1"/>
</dbReference>
<dbReference type="Gene3D" id="3.40.190.80">
    <property type="match status" value="1"/>
</dbReference>
<dbReference type="Gene3D" id="3.30.540.10">
    <property type="entry name" value="Fructose-1,6-Bisphosphatase, subunit A, domain 1"/>
    <property type="match status" value="1"/>
</dbReference>
<organism evidence="1 2">
    <name type="scientific">Lactococcus nasutitermitis</name>
    <dbReference type="NCBI Taxonomy" id="1652957"/>
    <lineage>
        <taxon>Bacteria</taxon>
        <taxon>Bacillati</taxon>
        <taxon>Bacillota</taxon>
        <taxon>Bacilli</taxon>
        <taxon>Lactobacillales</taxon>
        <taxon>Streptococcaceae</taxon>
        <taxon>Lactococcus</taxon>
    </lineage>
</organism>
<dbReference type="Pfam" id="PF00459">
    <property type="entry name" value="Inositol_P"/>
    <property type="match status" value="1"/>
</dbReference>
<protein>
    <submittedName>
        <fullName evidence="1">Inositol monophosphatase family protein</fullName>
    </submittedName>
</protein>